<evidence type="ECO:0000256" key="7">
    <source>
        <dbReference type="SAM" id="MobiDB-lite"/>
    </source>
</evidence>
<dbReference type="OrthoDB" id="411251at2759"/>
<dbReference type="InterPro" id="IPR006977">
    <property type="entry name" value="Yip1_dom"/>
</dbReference>
<comment type="similarity">
    <text evidence="2 6">Belongs to the YIP1 family.</text>
</comment>
<feature type="compositionally biased region" description="Polar residues" evidence="7">
    <location>
        <begin position="1"/>
        <end position="14"/>
    </location>
</feature>
<feature type="transmembrane region" description="Helical" evidence="6">
    <location>
        <begin position="155"/>
        <end position="172"/>
    </location>
</feature>
<feature type="compositionally biased region" description="Acidic residues" evidence="7">
    <location>
        <begin position="15"/>
        <end position="34"/>
    </location>
</feature>
<evidence type="ECO:0000256" key="1">
    <source>
        <dbReference type="ARBA" id="ARBA00004141"/>
    </source>
</evidence>
<dbReference type="GO" id="GO:0006888">
    <property type="term" value="P:endoplasmic reticulum to Golgi vesicle-mediated transport"/>
    <property type="evidence" value="ECO:0007669"/>
    <property type="project" value="InterPro"/>
</dbReference>
<dbReference type="PANTHER" id="PTHR21236">
    <property type="entry name" value="GOLGI MEMBRANE PROTEIN YIP1"/>
    <property type="match status" value="1"/>
</dbReference>
<dbReference type="EMBL" id="CAJPDQ010000013">
    <property type="protein sequence ID" value="CAF9918286.1"/>
    <property type="molecule type" value="Genomic_DNA"/>
</dbReference>
<keyword evidence="4 6" id="KW-1133">Transmembrane helix</keyword>
<evidence type="ECO:0000256" key="6">
    <source>
        <dbReference type="RuleBase" id="RU361264"/>
    </source>
</evidence>
<evidence type="ECO:0000256" key="2">
    <source>
        <dbReference type="ARBA" id="ARBA00010596"/>
    </source>
</evidence>
<dbReference type="Proteomes" id="UP000664169">
    <property type="component" value="Unassembled WGS sequence"/>
</dbReference>
<dbReference type="PANTHER" id="PTHR21236:SF1">
    <property type="entry name" value="PROTEIN YIPF6"/>
    <property type="match status" value="1"/>
</dbReference>
<comment type="subcellular location">
    <subcellularLocation>
        <location evidence="6">Golgi apparatus membrane</location>
        <topology evidence="6">Multi-pass membrane protein</topology>
    </subcellularLocation>
    <subcellularLocation>
        <location evidence="1">Membrane</location>
        <topology evidence="1">Multi-pass membrane protein</topology>
    </subcellularLocation>
</comment>
<keyword evidence="5 6" id="KW-0472">Membrane</keyword>
<evidence type="ECO:0000313" key="10">
    <source>
        <dbReference type="Proteomes" id="UP000664169"/>
    </source>
</evidence>
<keyword evidence="3 6" id="KW-0812">Transmembrane</keyword>
<evidence type="ECO:0000256" key="3">
    <source>
        <dbReference type="ARBA" id="ARBA00022692"/>
    </source>
</evidence>
<keyword evidence="10" id="KW-1185">Reference proteome</keyword>
<dbReference type="AlphaFoldDB" id="A0A8H3F514"/>
<dbReference type="GO" id="GO:0000139">
    <property type="term" value="C:Golgi membrane"/>
    <property type="evidence" value="ECO:0007669"/>
    <property type="project" value="UniProtKB-SubCell"/>
</dbReference>
<feature type="domain" description="Yip1" evidence="8">
    <location>
        <begin position="149"/>
        <end position="283"/>
    </location>
</feature>
<protein>
    <recommendedName>
        <fullName evidence="6">Protein YIP</fullName>
    </recommendedName>
</protein>
<feature type="transmembrane region" description="Helical" evidence="6">
    <location>
        <begin position="241"/>
        <end position="263"/>
    </location>
</feature>
<feature type="transmembrane region" description="Helical" evidence="6">
    <location>
        <begin position="206"/>
        <end position="229"/>
    </location>
</feature>
<evidence type="ECO:0000313" key="9">
    <source>
        <dbReference type="EMBL" id="CAF9918286.1"/>
    </source>
</evidence>
<feature type="transmembrane region" description="Helical" evidence="6">
    <location>
        <begin position="179"/>
        <end position="200"/>
    </location>
</feature>
<gene>
    <name evidence="9" type="ORF">GOMPHAMPRED_001480</name>
</gene>
<accession>A0A8H3F514</accession>
<evidence type="ECO:0000256" key="4">
    <source>
        <dbReference type="ARBA" id="ARBA00022989"/>
    </source>
</evidence>
<feature type="compositionally biased region" description="Polar residues" evidence="7">
    <location>
        <begin position="39"/>
        <end position="53"/>
    </location>
</feature>
<dbReference type="GO" id="GO:0005802">
    <property type="term" value="C:trans-Golgi network"/>
    <property type="evidence" value="ECO:0007669"/>
    <property type="project" value="TreeGrafter"/>
</dbReference>
<proteinExistence type="inferred from homology"/>
<evidence type="ECO:0000256" key="5">
    <source>
        <dbReference type="ARBA" id="ARBA00023136"/>
    </source>
</evidence>
<dbReference type="Pfam" id="PF04893">
    <property type="entry name" value="Yip1"/>
    <property type="match status" value="1"/>
</dbReference>
<name>A0A8H3F514_9LECA</name>
<sequence>MASGSSHTPQNQYESGDDLIDPDDADLNDLDDPLESAPLTGNIQTGRNPLPQTYLNNTIQGEDRRAPINTIDESVWETLSRDLKASWKKMKLVLWPKHLFGGLLQREGGIGGVERGEGLNAGNISEGIRGIASRINDTDALLQSSMSEELRDWDLWGPLVFSMLLSLLLWRAQPEQQEIVFTGVFSIVWLGCVVVTWQIRLLGGKIAFFQTVCVIGYTIFPLVIAALLSAFHLPWIPRIPIYIVLLLWSFAAGVSILGGSGIVKNRVVLAVYPLFLYYIGLGMLCFIS</sequence>
<feature type="transmembrane region" description="Helical" evidence="6">
    <location>
        <begin position="269"/>
        <end position="287"/>
    </location>
</feature>
<dbReference type="InterPro" id="IPR045231">
    <property type="entry name" value="Yip1/4-like"/>
</dbReference>
<reference evidence="9" key="1">
    <citation type="submission" date="2021-03" db="EMBL/GenBank/DDBJ databases">
        <authorList>
            <person name="Tagirdzhanova G."/>
        </authorList>
    </citation>
    <scope>NUCLEOTIDE SEQUENCE</scope>
</reference>
<evidence type="ECO:0000259" key="8">
    <source>
        <dbReference type="Pfam" id="PF04893"/>
    </source>
</evidence>
<organism evidence="9 10">
    <name type="scientific">Gomphillus americanus</name>
    <dbReference type="NCBI Taxonomy" id="1940652"/>
    <lineage>
        <taxon>Eukaryota</taxon>
        <taxon>Fungi</taxon>
        <taxon>Dikarya</taxon>
        <taxon>Ascomycota</taxon>
        <taxon>Pezizomycotina</taxon>
        <taxon>Lecanoromycetes</taxon>
        <taxon>OSLEUM clade</taxon>
        <taxon>Ostropomycetidae</taxon>
        <taxon>Ostropales</taxon>
        <taxon>Graphidaceae</taxon>
        <taxon>Gomphilloideae</taxon>
        <taxon>Gomphillus</taxon>
    </lineage>
</organism>
<feature type="region of interest" description="Disordered" evidence="7">
    <location>
        <begin position="1"/>
        <end position="53"/>
    </location>
</feature>
<comment type="caution">
    <text evidence="9">The sequence shown here is derived from an EMBL/GenBank/DDBJ whole genome shotgun (WGS) entry which is preliminary data.</text>
</comment>